<dbReference type="PANTHER" id="PTHR46660">
    <property type="match status" value="1"/>
</dbReference>
<reference evidence="1 2" key="1">
    <citation type="submission" date="2019-07" db="EMBL/GenBank/DDBJ databases">
        <title>Insights of Desulfuromonas acetexigens electromicrobiology.</title>
        <authorList>
            <person name="Katuri K."/>
            <person name="Sapireddy V."/>
            <person name="Shaw D.R."/>
            <person name="Saikaly P."/>
        </authorList>
    </citation>
    <scope>NUCLEOTIDE SEQUENCE [LARGE SCALE GENOMIC DNA]</scope>
    <source>
        <strain evidence="1 2">2873</strain>
    </source>
</reference>
<gene>
    <name evidence="1" type="ORF">FL622_12680</name>
</gene>
<dbReference type="GO" id="GO:0016740">
    <property type="term" value="F:transferase activity"/>
    <property type="evidence" value="ECO:0007669"/>
    <property type="project" value="UniProtKB-KW"/>
</dbReference>
<evidence type="ECO:0000313" key="1">
    <source>
        <dbReference type="EMBL" id="TRO79758.1"/>
    </source>
</evidence>
<keyword evidence="2" id="KW-1185">Reference proteome</keyword>
<organism evidence="1 2">
    <name type="scientific">Trichloromonas acetexigens</name>
    <dbReference type="NCBI Taxonomy" id="38815"/>
    <lineage>
        <taxon>Bacteria</taxon>
        <taxon>Pseudomonadati</taxon>
        <taxon>Thermodesulfobacteriota</taxon>
        <taxon>Desulfuromonadia</taxon>
        <taxon>Desulfuromonadales</taxon>
        <taxon>Trichloromonadaceae</taxon>
        <taxon>Trichloromonas</taxon>
    </lineage>
</organism>
<name>A0A550J950_9BACT</name>
<dbReference type="Gene3D" id="3.40.50.2000">
    <property type="entry name" value="Glycogen Phosphorylase B"/>
    <property type="match status" value="2"/>
</dbReference>
<sequence length="334" mass="36598">MRILILSPRQDRATGNYVTARRFQRGLEAFGAVVRLAEVPPEPAAVAEEVAAFAPDLAILLHAYRTGRPWLEAGAKLPFLVLLTGTDVHQGLDDSEQRPWILRAFREAAVVASQNPLTCAALRRDYPQLGSRLHYLPPGIELGTAPYALRRLHGIPPGVFLFFCPASLRPVKGVLELLELFDPLVRQRQDFIVAFCGPELDADYARRFHAALNERPWARYFGIIPAEAMPAAMAEVDVILNNSVAEGLPNALLEATVVGRPILARDIPGNAAVVRPGENGLLYGDGSEFLACASRLLDDGALRELLSLPDLEGYRPEREAAELRRLCEGMLGEA</sequence>
<accession>A0A550J950</accession>
<protein>
    <submittedName>
        <fullName evidence="1">Glycosyltransferase family 4 protein</fullName>
    </submittedName>
</protein>
<dbReference type="Proteomes" id="UP000317155">
    <property type="component" value="Unassembled WGS sequence"/>
</dbReference>
<dbReference type="Pfam" id="PF13692">
    <property type="entry name" value="Glyco_trans_1_4"/>
    <property type="match status" value="1"/>
</dbReference>
<dbReference type="CDD" id="cd03801">
    <property type="entry name" value="GT4_PimA-like"/>
    <property type="match status" value="1"/>
</dbReference>
<evidence type="ECO:0000313" key="2">
    <source>
        <dbReference type="Proteomes" id="UP000317155"/>
    </source>
</evidence>
<dbReference type="PANTHER" id="PTHR46660:SF2">
    <property type="entry name" value="GLYCOSYLTRANSFERASE 1 DOMAIN-CONTAINING PROTEIN 1"/>
    <property type="match status" value="1"/>
</dbReference>
<dbReference type="SUPFAM" id="SSF53756">
    <property type="entry name" value="UDP-Glycosyltransferase/glycogen phosphorylase"/>
    <property type="match status" value="1"/>
</dbReference>
<dbReference type="EMBL" id="VJVV01000009">
    <property type="protein sequence ID" value="TRO79758.1"/>
    <property type="molecule type" value="Genomic_DNA"/>
</dbReference>
<dbReference type="AlphaFoldDB" id="A0A550J950"/>
<dbReference type="RefSeq" id="WP_092058877.1">
    <property type="nucleotide sequence ID" value="NZ_FOJJ01000041.1"/>
</dbReference>
<dbReference type="InterPro" id="IPR052622">
    <property type="entry name" value="Glycosyltransferase_G1"/>
</dbReference>
<keyword evidence="1" id="KW-0808">Transferase</keyword>
<proteinExistence type="predicted"/>
<dbReference type="OrthoDB" id="9772485at2"/>
<comment type="caution">
    <text evidence="1">The sequence shown here is derived from an EMBL/GenBank/DDBJ whole genome shotgun (WGS) entry which is preliminary data.</text>
</comment>